<proteinExistence type="predicted"/>
<keyword evidence="2" id="KW-0812">Transmembrane</keyword>
<keyword evidence="2" id="KW-0472">Membrane</keyword>
<dbReference type="VEuPathDB" id="CryptoDB:Cvel_25127"/>
<dbReference type="SUPFAM" id="SSF53335">
    <property type="entry name" value="S-adenosyl-L-methionine-dependent methyltransferases"/>
    <property type="match status" value="1"/>
</dbReference>
<gene>
    <name evidence="3" type="ORF">Cvel_25127</name>
</gene>
<protein>
    <submittedName>
        <fullName evidence="3">Uncharacterized protein</fullName>
    </submittedName>
</protein>
<dbReference type="Gene3D" id="3.40.50.150">
    <property type="entry name" value="Vaccinia Virus protein VP39"/>
    <property type="match status" value="1"/>
</dbReference>
<keyword evidence="2" id="KW-1133">Transmembrane helix</keyword>
<dbReference type="EMBL" id="CDMZ01001992">
    <property type="protein sequence ID" value="CEM40195.1"/>
    <property type="molecule type" value="Genomic_DNA"/>
</dbReference>
<sequence>MVWPRHPLRGGIASMLLCCLQLCSFCIGIFIFTHPSFASCLSHRTTDGGGEETGVPTTDACAVNPANGDSCKVQEIEVAPPQPQAPPESLPWGCQESLDSFLIGLSSSLRTCNWAAAPLETETPAAKDLAEAFFRFQQYESDLMATLLQMTVDAEKKKGEGEGGGPEKREGGKGNPPCLYPHQRTALARMLSSFASARRETLATLFWALEGNWVEATQALYRSSVINAKGLKELDSDLIQSEMLALDHLAQEGNPQRDGPSPSVSPPPSFQWFNEDGSFATVEALRRTALGEWNFDKPLARYLLRSVFEDGDTVGDFGAGGGHYAEWLTDTGFVNVSAFDGTPGIEMVTGGRVVESDLSVDGLNLGESFDWVMSLEVGEHLSAERMVPFMDNLVRHARKGLVMSWSAEETPQHLNPLPFEVWVKEVEKVSKEKFKIDGEKTIAAQQAASILWLKENVAVFV</sequence>
<reference evidence="3" key="1">
    <citation type="submission" date="2014-11" db="EMBL/GenBank/DDBJ databases">
        <authorList>
            <person name="Otto D Thomas"/>
            <person name="Naeem Raeece"/>
        </authorList>
    </citation>
    <scope>NUCLEOTIDE SEQUENCE</scope>
</reference>
<evidence type="ECO:0000256" key="1">
    <source>
        <dbReference type="SAM" id="MobiDB-lite"/>
    </source>
</evidence>
<accession>A0A0G4H912</accession>
<evidence type="ECO:0000256" key="2">
    <source>
        <dbReference type="SAM" id="Phobius"/>
    </source>
</evidence>
<feature type="region of interest" description="Disordered" evidence="1">
    <location>
        <begin position="156"/>
        <end position="178"/>
    </location>
</feature>
<feature type="compositionally biased region" description="Basic and acidic residues" evidence="1">
    <location>
        <begin position="156"/>
        <end position="172"/>
    </location>
</feature>
<feature type="transmembrane region" description="Helical" evidence="2">
    <location>
        <begin position="12"/>
        <end position="32"/>
    </location>
</feature>
<evidence type="ECO:0000313" key="3">
    <source>
        <dbReference type="EMBL" id="CEM40195.1"/>
    </source>
</evidence>
<name>A0A0G4H912_9ALVE</name>
<dbReference type="InterPro" id="IPR029063">
    <property type="entry name" value="SAM-dependent_MTases_sf"/>
</dbReference>
<organism evidence="3">
    <name type="scientific">Chromera velia CCMP2878</name>
    <dbReference type="NCBI Taxonomy" id="1169474"/>
    <lineage>
        <taxon>Eukaryota</taxon>
        <taxon>Sar</taxon>
        <taxon>Alveolata</taxon>
        <taxon>Colpodellida</taxon>
        <taxon>Chromeraceae</taxon>
        <taxon>Chromera</taxon>
    </lineage>
</organism>
<dbReference type="AlphaFoldDB" id="A0A0G4H912"/>